<keyword evidence="4" id="KW-0472">Membrane</keyword>
<evidence type="ECO:0000256" key="3">
    <source>
        <dbReference type="ARBA" id="ARBA00022679"/>
    </source>
</evidence>
<organism evidence="7 8">
    <name type="scientific">Striga hermonthica</name>
    <name type="common">Purple witchweed</name>
    <name type="synonym">Buchnera hermonthica</name>
    <dbReference type="NCBI Taxonomy" id="68872"/>
    <lineage>
        <taxon>Eukaryota</taxon>
        <taxon>Viridiplantae</taxon>
        <taxon>Streptophyta</taxon>
        <taxon>Embryophyta</taxon>
        <taxon>Tracheophyta</taxon>
        <taxon>Spermatophyta</taxon>
        <taxon>Magnoliopsida</taxon>
        <taxon>eudicotyledons</taxon>
        <taxon>Gunneridae</taxon>
        <taxon>Pentapetalae</taxon>
        <taxon>asterids</taxon>
        <taxon>lamiids</taxon>
        <taxon>Lamiales</taxon>
        <taxon>Orobanchaceae</taxon>
        <taxon>Buchnereae</taxon>
        <taxon>Striga</taxon>
    </lineage>
</organism>
<reference evidence="7" key="1">
    <citation type="submission" date="2019-12" db="EMBL/GenBank/DDBJ databases">
        <authorList>
            <person name="Scholes J."/>
        </authorList>
    </citation>
    <scope>NUCLEOTIDE SEQUENCE</scope>
</reference>
<feature type="region of interest" description="Disordered" evidence="6">
    <location>
        <begin position="136"/>
        <end position="238"/>
    </location>
</feature>
<evidence type="ECO:0000256" key="6">
    <source>
        <dbReference type="SAM" id="MobiDB-lite"/>
    </source>
</evidence>
<dbReference type="OrthoDB" id="191334at2759"/>
<dbReference type="Pfam" id="PF02485">
    <property type="entry name" value="Branch"/>
    <property type="match status" value="1"/>
</dbReference>
<comment type="subcellular location">
    <subcellularLocation>
        <location evidence="1">Membrane</location>
        <topology evidence="1">Single-pass type II membrane protein</topology>
    </subcellularLocation>
</comment>
<proteinExistence type="predicted"/>
<dbReference type="InterPro" id="IPR003406">
    <property type="entry name" value="Glyco_trans_14"/>
</dbReference>
<dbReference type="PANTHER" id="PTHR31042:SF150">
    <property type="entry name" value="OS06G0661900 PROTEIN"/>
    <property type="match status" value="1"/>
</dbReference>
<keyword evidence="5" id="KW-0325">Glycoprotein</keyword>
<evidence type="ECO:0000256" key="5">
    <source>
        <dbReference type="ARBA" id="ARBA00023180"/>
    </source>
</evidence>
<dbReference type="PANTHER" id="PTHR31042">
    <property type="entry name" value="CORE-2/I-BRANCHING BETA-1,6-N-ACETYLGLUCOSAMINYLTRANSFERASE FAMILY PROTEIN-RELATED"/>
    <property type="match status" value="1"/>
</dbReference>
<protein>
    <submittedName>
        <fullName evidence="7">Core-2/I-branching beta-1-6-N-acetylglucosaminyltransferase family protein</fullName>
    </submittedName>
</protein>
<evidence type="ECO:0000256" key="1">
    <source>
        <dbReference type="ARBA" id="ARBA00004606"/>
    </source>
</evidence>
<dbReference type="InterPro" id="IPR044174">
    <property type="entry name" value="BC10-like"/>
</dbReference>
<evidence type="ECO:0000313" key="7">
    <source>
        <dbReference type="EMBL" id="CAA0818733.1"/>
    </source>
</evidence>
<dbReference type="AlphaFoldDB" id="A0A9N7MZN2"/>
<dbReference type="EMBL" id="CACSLK010017620">
    <property type="protein sequence ID" value="CAA0818733.1"/>
    <property type="molecule type" value="Genomic_DNA"/>
</dbReference>
<keyword evidence="3" id="KW-0808">Transferase</keyword>
<dbReference type="GO" id="GO:0016020">
    <property type="term" value="C:membrane"/>
    <property type="evidence" value="ECO:0007669"/>
    <property type="project" value="UniProtKB-SubCell"/>
</dbReference>
<name>A0A9N7MZN2_STRHE</name>
<keyword evidence="2" id="KW-0328">Glycosyltransferase</keyword>
<evidence type="ECO:0000313" key="8">
    <source>
        <dbReference type="Proteomes" id="UP001153555"/>
    </source>
</evidence>
<keyword evidence="8" id="KW-1185">Reference proteome</keyword>
<evidence type="ECO:0000256" key="4">
    <source>
        <dbReference type="ARBA" id="ARBA00023136"/>
    </source>
</evidence>
<evidence type="ECO:0000256" key="2">
    <source>
        <dbReference type="ARBA" id="ARBA00022676"/>
    </source>
</evidence>
<dbReference type="Proteomes" id="UP001153555">
    <property type="component" value="Unassembled WGS sequence"/>
</dbReference>
<feature type="compositionally biased region" description="Polar residues" evidence="6">
    <location>
        <begin position="180"/>
        <end position="189"/>
    </location>
</feature>
<sequence>MVLLKEASAVTESSASGRAWLVYGSSKASHRGGGAVVNYARELQVCLPVCEYNVGKVVVGVLHIVCSRNNTSAAHRQPQLARYQPIRACSSHRTHDIDRDLSKESAQAGATSFCELPLDFKSKCWKRILKRSKIHHPTSVGASSTNTTSRNQPSRGSLNPNQQEQRRRARRSHNPRPDQSDTNVLQPASHTKPRLKNPSSVTPTKRKTEPPQIHGTDSRCHPHLQAARRGANRTKGVRLGGRPPLRSIWVFFVQLFTVQLIRVSFRSVTSVHYVCKKLWNKIFLELTCDALSLDEISSGLASRHEGLCGYVYPPYNSAACYVFSSNGCKAIQNWLPPAPARELTDDEIASRVVIRDILTTPPVISTQPKIAFLFLTPGALPFERLWDKFFQGHEGKFSVYVHASKDKPVHFSRYFLNREIRSDEVTWGKISMVNAERRLLGNALKDPDNQHFVLLSDSCVPLRNFDYVYNYLMYTNVSFVDCFEDPGPHGSGRYIEHMLPEVEKRDFRKGSQWFTLKRQHAIIIMADSLYYSKFRDYCKPGMEGGRNCYSDEHYLPTFFYMLDPAGIANWSVTHVDWSEMKWHPKSYQAQDVTLGLIKSITSIRESIHVTSDERREIQIRQCLWNGNEWPCYLFGRKFLPETLDILLHLFPNYTSI</sequence>
<comment type="caution">
    <text evidence="7">The sequence shown here is derived from an EMBL/GenBank/DDBJ whole genome shotgun (WGS) entry which is preliminary data.</text>
</comment>
<gene>
    <name evidence="7" type="ORF">SHERM_17624</name>
</gene>
<feature type="compositionally biased region" description="Polar residues" evidence="6">
    <location>
        <begin position="140"/>
        <end position="163"/>
    </location>
</feature>
<accession>A0A9N7MZN2</accession>
<dbReference type="GO" id="GO:0016757">
    <property type="term" value="F:glycosyltransferase activity"/>
    <property type="evidence" value="ECO:0007669"/>
    <property type="project" value="UniProtKB-KW"/>
</dbReference>